<dbReference type="Proteomes" id="UP001212160">
    <property type="component" value="Unassembled WGS sequence"/>
</dbReference>
<accession>A0AAP3QHQ9</accession>
<dbReference type="EMBL" id="JAQMLA010000144">
    <property type="protein sequence ID" value="MDB8688858.1"/>
    <property type="molecule type" value="Genomic_DNA"/>
</dbReference>
<organism evidence="1 2">
    <name type="scientific">Mediterraneibacter gnavus</name>
    <name type="common">Ruminococcus gnavus</name>
    <dbReference type="NCBI Taxonomy" id="33038"/>
    <lineage>
        <taxon>Bacteria</taxon>
        <taxon>Bacillati</taxon>
        <taxon>Bacillota</taxon>
        <taxon>Clostridia</taxon>
        <taxon>Lachnospirales</taxon>
        <taxon>Lachnospiraceae</taxon>
        <taxon>Mediterraneibacter</taxon>
    </lineage>
</organism>
<gene>
    <name evidence="1" type="ORF">PNW85_19890</name>
</gene>
<reference evidence="1" key="1">
    <citation type="submission" date="2023-01" db="EMBL/GenBank/DDBJ databases">
        <title>Human gut microbiome strain richness.</title>
        <authorList>
            <person name="Chen-Liaw A."/>
        </authorList>
    </citation>
    <scope>NUCLEOTIDE SEQUENCE</scope>
    <source>
        <strain evidence="1">RTP21484st1_H11_RTP21484_190118</strain>
    </source>
</reference>
<evidence type="ECO:0000313" key="2">
    <source>
        <dbReference type="Proteomes" id="UP001212160"/>
    </source>
</evidence>
<protein>
    <submittedName>
        <fullName evidence="1">Uncharacterized protein</fullName>
    </submittedName>
</protein>
<sequence length="42" mass="5285">MRKLREWMNRKKRAKHFKMYQLEPVSNVIRIQPDIQMISVER</sequence>
<dbReference type="AlphaFoldDB" id="A0AAP3QHQ9"/>
<evidence type="ECO:0000313" key="1">
    <source>
        <dbReference type="EMBL" id="MDB8688858.1"/>
    </source>
</evidence>
<comment type="caution">
    <text evidence="1">The sequence shown here is derived from an EMBL/GenBank/DDBJ whole genome shotgun (WGS) entry which is preliminary data.</text>
</comment>
<name>A0AAP3QHQ9_MEDGN</name>
<proteinExistence type="predicted"/>
<dbReference type="RefSeq" id="WP_272108457.1">
    <property type="nucleotide sequence ID" value="NZ_CAXSWW010000005.1"/>
</dbReference>